<dbReference type="PANTHER" id="PTHR11012">
    <property type="entry name" value="PROTEIN KINASE-LIKE DOMAIN-CONTAINING"/>
    <property type="match status" value="1"/>
</dbReference>
<dbReference type="InterPro" id="IPR011009">
    <property type="entry name" value="Kinase-like_dom_sf"/>
</dbReference>
<evidence type="ECO:0000259" key="1">
    <source>
        <dbReference type="SMART" id="SM00587"/>
    </source>
</evidence>
<dbReference type="InterPro" id="IPR015897">
    <property type="entry name" value="CHK_kinase-like"/>
</dbReference>
<evidence type="ECO:0000313" key="2">
    <source>
        <dbReference type="EMBL" id="KAH7161053.1"/>
    </source>
</evidence>
<comment type="caution">
    <text evidence="2">The sequence shown here is derived from an EMBL/GenBank/DDBJ whole genome shotgun (WGS) entry which is preliminary data.</text>
</comment>
<sequence>MSIPETQPLPTEPEQVTPTWLACVLELGVRSIELTNSVLNATASKLFVTITYEDDNAETARPTHVCLKGGFNPAMLAVEGYRDILITMYTREVNFFNLVAPKLTNMSLPKVWWSGADSQQGILVMDDLNHNGFTFGNPVEDWPLDRVITGVEQLAALHAGTWGMSMAEHPWLTPAYEHVMIGLTMMWDDQVLGADRPPFPDIIKNRERTVAAMKKHYLTKNPKFICLLHGDPHTGNTYIDQAGNPRFLDWQTLHIGSAFHDFAYFVVGALSIENRRAHEVSILGHYLEALANFGGPPFTTRDEDVVKEYHKSAMAGLGWVLTPYDMQTKERVIAMCERYSAAIVDHKAIELVESLPDPE</sequence>
<keyword evidence="2" id="KW-0808">Transferase</keyword>
<dbReference type="EMBL" id="JAGMUV010000004">
    <property type="protein sequence ID" value="KAH7161053.1"/>
    <property type="molecule type" value="Genomic_DNA"/>
</dbReference>
<dbReference type="Gene3D" id="3.90.1200.10">
    <property type="match status" value="1"/>
</dbReference>
<keyword evidence="2" id="KW-0418">Kinase</keyword>
<proteinExistence type="predicted"/>
<dbReference type="Proteomes" id="UP000738349">
    <property type="component" value="Unassembled WGS sequence"/>
</dbReference>
<keyword evidence="3" id="KW-1185">Reference proteome</keyword>
<accession>A0A9P9FGF3</accession>
<feature type="domain" description="CHK kinase-like" evidence="1">
    <location>
        <begin position="123"/>
        <end position="296"/>
    </location>
</feature>
<reference evidence="2" key="1">
    <citation type="journal article" date="2021" name="Nat. Commun.">
        <title>Genetic determinants of endophytism in the Arabidopsis root mycobiome.</title>
        <authorList>
            <person name="Mesny F."/>
            <person name="Miyauchi S."/>
            <person name="Thiergart T."/>
            <person name="Pickel B."/>
            <person name="Atanasova L."/>
            <person name="Karlsson M."/>
            <person name="Huettel B."/>
            <person name="Barry K.W."/>
            <person name="Haridas S."/>
            <person name="Chen C."/>
            <person name="Bauer D."/>
            <person name="Andreopoulos W."/>
            <person name="Pangilinan J."/>
            <person name="LaButti K."/>
            <person name="Riley R."/>
            <person name="Lipzen A."/>
            <person name="Clum A."/>
            <person name="Drula E."/>
            <person name="Henrissat B."/>
            <person name="Kohler A."/>
            <person name="Grigoriev I.V."/>
            <person name="Martin F.M."/>
            <person name="Hacquard S."/>
        </authorList>
    </citation>
    <scope>NUCLEOTIDE SEQUENCE</scope>
    <source>
        <strain evidence="2">MPI-CAGE-AT-0147</strain>
    </source>
</reference>
<dbReference type="GO" id="GO:0016301">
    <property type="term" value="F:kinase activity"/>
    <property type="evidence" value="ECO:0007669"/>
    <property type="project" value="UniProtKB-KW"/>
</dbReference>
<dbReference type="SUPFAM" id="SSF56112">
    <property type="entry name" value="Protein kinase-like (PK-like)"/>
    <property type="match status" value="1"/>
</dbReference>
<dbReference type="Pfam" id="PF02958">
    <property type="entry name" value="EcKL"/>
    <property type="match status" value="1"/>
</dbReference>
<dbReference type="PANTHER" id="PTHR11012:SF30">
    <property type="entry name" value="PROTEIN KINASE-LIKE DOMAIN-CONTAINING"/>
    <property type="match status" value="1"/>
</dbReference>
<gene>
    <name evidence="2" type="ORF">EDB81DRAFT_924357</name>
</gene>
<dbReference type="InterPro" id="IPR004119">
    <property type="entry name" value="EcKL"/>
</dbReference>
<organism evidence="2 3">
    <name type="scientific">Dactylonectria macrodidyma</name>
    <dbReference type="NCBI Taxonomy" id="307937"/>
    <lineage>
        <taxon>Eukaryota</taxon>
        <taxon>Fungi</taxon>
        <taxon>Dikarya</taxon>
        <taxon>Ascomycota</taxon>
        <taxon>Pezizomycotina</taxon>
        <taxon>Sordariomycetes</taxon>
        <taxon>Hypocreomycetidae</taxon>
        <taxon>Hypocreales</taxon>
        <taxon>Nectriaceae</taxon>
        <taxon>Dactylonectria</taxon>
    </lineage>
</organism>
<evidence type="ECO:0000313" key="3">
    <source>
        <dbReference type="Proteomes" id="UP000738349"/>
    </source>
</evidence>
<dbReference type="OrthoDB" id="191037at2759"/>
<name>A0A9P9FGF3_9HYPO</name>
<dbReference type="SMART" id="SM00587">
    <property type="entry name" value="CHK"/>
    <property type="match status" value="1"/>
</dbReference>
<protein>
    <submittedName>
        <fullName evidence="2">Kinase-like domain-containing protein</fullName>
    </submittedName>
</protein>
<dbReference type="AlphaFoldDB" id="A0A9P9FGF3"/>